<dbReference type="GO" id="GO:0005886">
    <property type="term" value="C:plasma membrane"/>
    <property type="evidence" value="ECO:0007669"/>
    <property type="project" value="UniProtKB-SubCell"/>
</dbReference>
<evidence type="ECO:0000256" key="7">
    <source>
        <dbReference type="ARBA" id="ARBA00022795"/>
    </source>
</evidence>
<evidence type="ECO:0000256" key="5">
    <source>
        <dbReference type="ARBA" id="ARBA00022475"/>
    </source>
</evidence>
<dbReference type="Gene3D" id="3.40.1690.10">
    <property type="entry name" value="secretion proteins EscU"/>
    <property type="match status" value="1"/>
</dbReference>
<keyword evidence="10 13" id="KW-0472">Membrane</keyword>
<keyword evidence="9 13" id="KW-1133">Transmembrane helix</keyword>
<evidence type="ECO:0000256" key="4">
    <source>
        <dbReference type="ARBA" id="ARBA00022448"/>
    </source>
</evidence>
<evidence type="ECO:0000256" key="8">
    <source>
        <dbReference type="ARBA" id="ARBA00022927"/>
    </source>
</evidence>
<evidence type="ECO:0000256" key="9">
    <source>
        <dbReference type="ARBA" id="ARBA00022989"/>
    </source>
</evidence>
<proteinExistence type="inferred from homology"/>
<evidence type="ECO:0000313" key="14">
    <source>
        <dbReference type="EMBL" id="KUG28436.1"/>
    </source>
</evidence>
<dbReference type="AlphaFoldDB" id="A0A0W8G5J5"/>
<name>A0A0W8G5J5_9ZZZZ</name>
<gene>
    <name evidence="14" type="ORF">ASZ90_001677</name>
</gene>
<keyword evidence="7" id="KW-1005">Bacterial flagellum biogenesis</keyword>
<dbReference type="InterPro" id="IPR029025">
    <property type="entry name" value="T3SS_substrate_exporter_C"/>
</dbReference>
<feature type="transmembrane region" description="Helical" evidence="13">
    <location>
        <begin position="185"/>
        <end position="213"/>
    </location>
</feature>
<dbReference type="InterPro" id="IPR006136">
    <property type="entry name" value="FlhB"/>
</dbReference>
<keyword evidence="14" id="KW-0966">Cell projection</keyword>
<dbReference type="PANTHER" id="PTHR30531">
    <property type="entry name" value="FLAGELLAR BIOSYNTHETIC PROTEIN FLHB"/>
    <property type="match status" value="1"/>
</dbReference>
<reference evidence="14" key="1">
    <citation type="journal article" date="2015" name="Proc. Natl. Acad. Sci. U.S.A.">
        <title>Networks of energetic and metabolic interactions define dynamics in microbial communities.</title>
        <authorList>
            <person name="Embree M."/>
            <person name="Liu J.K."/>
            <person name="Al-Bassam M.M."/>
            <person name="Zengler K."/>
        </authorList>
    </citation>
    <scope>NUCLEOTIDE SEQUENCE</scope>
</reference>
<evidence type="ECO:0000256" key="1">
    <source>
        <dbReference type="ARBA" id="ARBA00004651"/>
    </source>
</evidence>
<feature type="compositionally biased region" description="Basic and acidic residues" evidence="12">
    <location>
        <begin position="1"/>
        <end position="14"/>
    </location>
</feature>
<organism evidence="14">
    <name type="scientific">hydrocarbon metagenome</name>
    <dbReference type="NCBI Taxonomy" id="938273"/>
    <lineage>
        <taxon>unclassified sequences</taxon>
        <taxon>metagenomes</taxon>
        <taxon>ecological metagenomes</taxon>
    </lineage>
</organism>
<keyword evidence="11" id="KW-1006">Bacterial flagellum protein export</keyword>
<accession>A0A0W8G5J5</accession>
<keyword evidence="14" id="KW-0282">Flagellum</keyword>
<dbReference type="PRINTS" id="PR00950">
    <property type="entry name" value="TYPE3IMSPROT"/>
</dbReference>
<keyword evidence="4" id="KW-0813">Transport</keyword>
<dbReference type="EMBL" id="LNQE01000219">
    <property type="protein sequence ID" value="KUG28436.1"/>
    <property type="molecule type" value="Genomic_DNA"/>
</dbReference>
<evidence type="ECO:0000256" key="6">
    <source>
        <dbReference type="ARBA" id="ARBA00022692"/>
    </source>
</evidence>
<feature type="transmembrane region" description="Helical" evidence="13">
    <location>
        <begin position="145"/>
        <end position="165"/>
    </location>
</feature>
<keyword evidence="5" id="KW-1003">Cell membrane</keyword>
<keyword evidence="8" id="KW-0653">Protein transport</keyword>
<dbReference type="GO" id="GO:0009306">
    <property type="term" value="P:protein secretion"/>
    <property type="evidence" value="ECO:0007669"/>
    <property type="project" value="InterPro"/>
</dbReference>
<evidence type="ECO:0000256" key="10">
    <source>
        <dbReference type="ARBA" id="ARBA00023136"/>
    </source>
</evidence>
<feature type="region of interest" description="Disordered" evidence="12">
    <location>
        <begin position="1"/>
        <end position="25"/>
    </location>
</feature>
<dbReference type="InterPro" id="IPR006135">
    <property type="entry name" value="T3SS_substrate_exporter"/>
</dbReference>
<keyword evidence="6 13" id="KW-0812">Transmembrane</keyword>
<dbReference type="GO" id="GO:0044780">
    <property type="term" value="P:bacterial-type flagellum assembly"/>
    <property type="evidence" value="ECO:0007669"/>
    <property type="project" value="InterPro"/>
</dbReference>
<evidence type="ECO:0000256" key="2">
    <source>
        <dbReference type="ARBA" id="ARBA00010690"/>
    </source>
</evidence>
<evidence type="ECO:0000256" key="11">
    <source>
        <dbReference type="ARBA" id="ARBA00023225"/>
    </source>
</evidence>
<feature type="transmembrane region" description="Helical" evidence="13">
    <location>
        <begin position="89"/>
        <end position="107"/>
    </location>
</feature>
<keyword evidence="14" id="KW-0969">Cilium</keyword>
<dbReference type="SUPFAM" id="SSF160544">
    <property type="entry name" value="EscU C-terminal domain-like"/>
    <property type="match status" value="1"/>
</dbReference>
<comment type="similarity">
    <text evidence="2">Belongs to the type III secretion exporter family.</text>
</comment>
<feature type="compositionally biased region" description="Basic residues" evidence="12">
    <location>
        <begin position="15"/>
        <end position="25"/>
    </location>
</feature>
<comment type="subcellular location">
    <subcellularLocation>
        <location evidence="1">Cell membrane</location>
        <topology evidence="1">Multi-pass membrane protein</topology>
    </subcellularLocation>
</comment>
<protein>
    <recommendedName>
        <fullName evidence="3">Flagellar biosynthetic protein FlhB</fullName>
    </recommendedName>
</protein>
<feature type="transmembrane region" description="Helical" evidence="13">
    <location>
        <begin position="63"/>
        <end position="83"/>
    </location>
</feature>
<feature type="transmembrane region" description="Helical" evidence="13">
    <location>
        <begin position="33"/>
        <end position="51"/>
    </location>
</feature>
<sequence>MGKQEDPSKTERATQKRVGKARKKGSVAKSQELPKIIVLFVGLMVLNFFLFRMDKEMREIFIWAFKTGFTTVITPSGVYEIMVMISKKLAVMLLPMMLCIAVAAYITQRIQVGKIWYSKLFDPDFSHLFNPMAGIKRIFISMETLFRLGKQLAQATAIAVAPYLVLKQEFTNFIPLFYQTPYGFITYLLGTAMTMVLYALVPMALIAIADVWYTRWSYAENLKMTKDEVKDERKQAEGDPKIKAKQRQKMMEVMQKRMLADVPKADVVITNPTHIACALRYDPMVSPAPLLVAKGLDHLAEKIKDIAREHRIPIRENKTLARALYKSVEVGQTIPLELYQAVATILAQLDKFRRKGR</sequence>
<dbReference type="NCBIfam" id="TIGR00328">
    <property type="entry name" value="flhB"/>
    <property type="match status" value="1"/>
</dbReference>
<evidence type="ECO:0000256" key="13">
    <source>
        <dbReference type="SAM" id="Phobius"/>
    </source>
</evidence>
<dbReference type="Pfam" id="PF01312">
    <property type="entry name" value="Bac_export_2"/>
    <property type="match status" value="1"/>
</dbReference>
<dbReference type="Gene3D" id="6.10.250.2080">
    <property type="match status" value="1"/>
</dbReference>
<dbReference type="PANTHER" id="PTHR30531:SF12">
    <property type="entry name" value="FLAGELLAR BIOSYNTHETIC PROTEIN FLHB"/>
    <property type="match status" value="1"/>
</dbReference>
<comment type="caution">
    <text evidence="14">The sequence shown here is derived from an EMBL/GenBank/DDBJ whole genome shotgun (WGS) entry which is preliminary data.</text>
</comment>
<evidence type="ECO:0000256" key="12">
    <source>
        <dbReference type="SAM" id="MobiDB-lite"/>
    </source>
</evidence>
<evidence type="ECO:0000256" key="3">
    <source>
        <dbReference type="ARBA" id="ARBA00021622"/>
    </source>
</evidence>